<keyword evidence="2" id="KW-0732">Signal</keyword>
<dbReference type="SUPFAM" id="SSF54427">
    <property type="entry name" value="NTF2-like"/>
    <property type="match status" value="1"/>
</dbReference>
<reference evidence="3 4" key="1">
    <citation type="submission" date="2016-02" db="EMBL/GenBank/DDBJ databases">
        <title>Complete genome sequencing and analysis of ATSB10, Dyella thiooxydans isolated from rhizosphere soil of sunflower (Helianthus annuus L.).</title>
        <authorList>
            <person name="Lee Y."/>
            <person name="Hwangbo K."/>
            <person name="Chung H."/>
            <person name="Yoo J."/>
            <person name="Kim K.Y."/>
            <person name="Sa T.M."/>
            <person name="Um Y."/>
            <person name="Madhaiyan M."/>
        </authorList>
    </citation>
    <scope>NUCLEOTIDE SEQUENCE [LARGE SCALE GENOMIC DNA]</scope>
    <source>
        <strain evidence="3 4">ATSB10</strain>
    </source>
</reference>
<dbReference type="RefSeq" id="WP_063674088.1">
    <property type="nucleotide sequence ID" value="NZ_CP014841.1"/>
</dbReference>
<gene>
    <name evidence="3" type="ORF">ATSB10_36870</name>
</gene>
<dbReference type="InterPro" id="IPR032710">
    <property type="entry name" value="NTF2-like_dom_sf"/>
</dbReference>
<dbReference type="Proteomes" id="UP000077255">
    <property type="component" value="Chromosome"/>
</dbReference>
<dbReference type="STRING" id="445710.ATSB10_36870"/>
<dbReference type="PATRIC" id="fig|445710.3.peg.3685"/>
<dbReference type="KEGG" id="dtx:ATSB10_36870"/>
<feature type="compositionally biased region" description="Pro residues" evidence="1">
    <location>
        <begin position="170"/>
        <end position="181"/>
    </location>
</feature>
<accession>A0A160N4X1</accession>
<organism evidence="3 4">
    <name type="scientific">Dyella thiooxydans</name>
    <dbReference type="NCBI Taxonomy" id="445710"/>
    <lineage>
        <taxon>Bacteria</taxon>
        <taxon>Pseudomonadati</taxon>
        <taxon>Pseudomonadota</taxon>
        <taxon>Gammaproteobacteria</taxon>
        <taxon>Lysobacterales</taxon>
        <taxon>Rhodanobacteraceae</taxon>
        <taxon>Dyella</taxon>
    </lineage>
</organism>
<name>A0A160N4X1_9GAMM</name>
<protein>
    <submittedName>
        <fullName evidence="3">Uncharacterized protein</fullName>
    </submittedName>
</protein>
<keyword evidence="4" id="KW-1185">Reference proteome</keyword>
<feature type="chain" id="PRO_5007818699" evidence="2">
    <location>
        <begin position="26"/>
        <end position="181"/>
    </location>
</feature>
<sequence length="181" mass="19227">MENRTVLHRAIVAAAISLVASAAFASPASPGHRTDEAWLRQTLAAREAALTRAYDTCNLHALRASVFAGTRVATPDGHRIDPLTEARDRICGRLRREVVPGSLSVRAVGDDSALVSGVQRFCAIDDRPCAAPGGRFVQLWTLDHGQWRMGWMKRSGGLPPASEASTAAPAPGPEATPRSAP</sequence>
<feature type="compositionally biased region" description="Low complexity" evidence="1">
    <location>
        <begin position="159"/>
        <end position="169"/>
    </location>
</feature>
<feature type="signal peptide" evidence="2">
    <location>
        <begin position="1"/>
        <end position="25"/>
    </location>
</feature>
<proteinExistence type="predicted"/>
<dbReference type="AlphaFoldDB" id="A0A160N4X1"/>
<dbReference type="OrthoDB" id="5958242at2"/>
<evidence type="ECO:0000313" key="3">
    <source>
        <dbReference type="EMBL" id="AND71141.1"/>
    </source>
</evidence>
<evidence type="ECO:0000256" key="1">
    <source>
        <dbReference type="SAM" id="MobiDB-lite"/>
    </source>
</evidence>
<dbReference type="EMBL" id="CP014841">
    <property type="protein sequence ID" value="AND71141.1"/>
    <property type="molecule type" value="Genomic_DNA"/>
</dbReference>
<dbReference type="Gene3D" id="3.10.450.50">
    <property type="match status" value="1"/>
</dbReference>
<feature type="region of interest" description="Disordered" evidence="1">
    <location>
        <begin position="153"/>
        <end position="181"/>
    </location>
</feature>
<evidence type="ECO:0000256" key="2">
    <source>
        <dbReference type="SAM" id="SignalP"/>
    </source>
</evidence>
<evidence type="ECO:0000313" key="4">
    <source>
        <dbReference type="Proteomes" id="UP000077255"/>
    </source>
</evidence>